<dbReference type="Proteomes" id="UP001642540">
    <property type="component" value="Unassembled WGS sequence"/>
</dbReference>
<feature type="compositionally biased region" description="Low complexity" evidence="9">
    <location>
        <begin position="348"/>
        <end position="365"/>
    </location>
</feature>
<keyword evidence="6" id="KW-0238">DNA-binding</keyword>
<feature type="domain" description="C2H2-type" evidence="10">
    <location>
        <begin position="258"/>
        <end position="285"/>
    </location>
</feature>
<keyword evidence="7" id="KW-0539">Nucleus</keyword>
<comment type="caution">
    <text evidence="11">The sequence shown here is derived from an EMBL/GenBank/DDBJ whole genome shotgun (WGS) entry which is preliminary data.</text>
</comment>
<evidence type="ECO:0000256" key="2">
    <source>
        <dbReference type="ARBA" id="ARBA00022723"/>
    </source>
</evidence>
<comment type="subcellular location">
    <subcellularLocation>
        <location evidence="1">Nucleus</location>
    </subcellularLocation>
</comment>
<protein>
    <recommendedName>
        <fullName evidence="10">C2H2-type domain-containing protein</fullName>
    </recommendedName>
</protein>
<feature type="region of interest" description="Disordered" evidence="9">
    <location>
        <begin position="281"/>
        <end position="376"/>
    </location>
</feature>
<dbReference type="EMBL" id="CAXLJM020000068">
    <property type="protein sequence ID" value="CAL8122410.1"/>
    <property type="molecule type" value="Genomic_DNA"/>
</dbReference>
<dbReference type="PROSITE" id="PS50157">
    <property type="entry name" value="ZINC_FINGER_C2H2_2"/>
    <property type="match status" value="3"/>
</dbReference>
<name>A0ABP1R870_9HEXA</name>
<dbReference type="InterPro" id="IPR013087">
    <property type="entry name" value="Znf_C2H2_type"/>
</dbReference>
<organism evidence="11 12">
    <name type="scientific">Orchesella dallaii</name>
    <dbReference type="NCBI Taxonomy" id="48710"/>
    <lineage>
        <taxon>Eukaryota</taxon>
        <taxon>Metazoa</taxon>
        <taxon>Ecdysozoa</taxon>
        <taxon>Arthropoda</taxon>
        <taxon>Hexapoda</taxon>
        <taxon>Collembola</taxon>
        <taxon>Entomobryomorpha</taxon>
        <taxon>Entomobryoidea</taxon>
        <taxon>Orchesellidae</taxon>
        <taxon>Orchesellinae</taxon>
        <taxon>Orchesella</taxon>
    </lineage>
</organism>
<keyword evidence="3" id="KW-0677">Repeat</keyword>
<evidence type="ECO:0000256" key="4">
    <source>
        <dbReference type="ARBA" id="ARBA00022771"/>
    </source>
</evidence>
<sequence>MDSMDFEGTNSPENHNLQEMYKSLATISKQLQLLQDFVQSKFGNEFTKFCELSETTTNQSYASHQSNSVLEDTEDYDKMPNLVSQESPSRTLGYVTVPLRQTNSGVPTPKLHPAPSGSSRRGDRNSFSKDGGLQAANDNEDMMLHLHNFPDLLVENTGEMDSNETPEFLELELDPTTLLRGEPPPLHPMFADSNDQEEEEDVNLHCENGTNSASHSSKRSVSRQSAASFSRMELDPNVRVSRRASFGGHENSSFPKKFDCLICGIKFEFAETLKSHMDSHAGTRNIRSNSEDQSALGSNAANAPRLPKLMPRPSIPTPNSIPLAHSLEIKPDPDAPIPQRQPSRPKKSSSSLSMSPSSTSASSRAAMKRRRRYNQTRPCSLACPECGLKIRDKSRLTEHLRGHTGERPFQCTYCDKSYTRKDVLKTHMIKMHGEAP</sequence>
<evidence type="ECO:0000313" key="12">
    <source>
        <dbReference type="Proteomes" id="UP001642540"/>
    </source>
</evidence>
<evidence type="ECO:0000313" key="11">
    <source>
        <dbReference type="EMBL" id="CAL8122410.1"/>
    </source>
</evidence>
<evidence type="ECO:0000256" key="9">
    <source>
        <dbReference type="SAM" id="MobiDB-lite"/>
    </source>
</evidence>
<evidence type="ECO:0000256" key="6">
    <source>
        <dbReference type="ARBA" id="ARBA00023125"/>
    </source>
</evidence>
<feature type="compositionally biased region" description="Polar residues" evidence="9">
    <location>
        <begin position="285"/>
        <end position="301"/>
    </location>
</feature>
<dbReference type="InterPro" id="IPR036236">
    <property type="entry name" value="Znf_C2H2_sf"/>
</dbReference>
<dbReference type="PANTHER" id="PTHR24404:SF114">
    <property type="entry name" value="KLUMPFUSS, ISOFORM B-RELATED"/>
    <property type="match status" value="1"/>
</dbReference>
<feature type="domain" description="C2H2-type" evidence="10">
    <location>
        <begin position="409"/>
        <end position="436"/>
    </location>
</feature>
<dbReference type="PANTHER" id="PTHR24404">
    <property type="entry name" value="ZINC FINGER PROTEIN"/>
    <property type="match status" value="1"/>
</dbReference>
<dbReference type="InterPro" id="IPR050589">
    <property type="entry name" value="Ikaros_C2H2-ZF"/>
</dbReference>
<feature type="domain" description="C2H2-type" evidence="10">
    <location>
        <begin position="381"/>
        <end position="408"/>
    </location>
</feature>
<gene>
    <name evidence="11" type="ORF">ODALV1_LOCUS19790</name>
</gene>
<dbReference type="SUPFAM" id="SSF57667">
    <property type="entry name" value="beta-beta-alpha zinc fingers"/>
    <property type="match status" value="1"/>
</dbReference>
<dbReference type="Gene3D" id="3.30.160.60">
    <property type="entry name" value="Classic Zinc Finger"/>
    <property type="match status" value="2"/>
</dbReference>
<keyword evidence="2" id="KW-0479">Metal-binding</keyword>
<evidence type="ECO:0000259" key="10">
    <source>
        <dbReference type="PROSITE" id="PS50157"/>
    </source>
</evidence>
<dbReference type="PROSITE" id="PS00028">
    <property type="entry name" value="ZINC_FINGER_C2H2_1"/>
    <property type="match status" value="3"/>
</dbReference>
<feature type="region of interest" description="Disordered" evidence="9">
    <location>
        <begin position="100"/>
        <end position="135"/>
    </location>
</feature>
<feature type="region of interest" description="Disordered" evidence="9">
    <location>
        <begin position="206"/>
        <end position="231"/>
    </location>
</feature>
<dbReference type="Pfam" id="PF00096">
    <property type="entry name" value="zf-C2H2"/>
    <property type="match status" value="2"/>
</dbReference>
<evidence type="ECO:0000256" key="3">
    <source>
        <dbReference type="ARBA" id="ARBA00022737"/>
    </source>
</evidence>
<keyword evidence="4 8" id="KW-0863">Zinc-finger</keyword>
<evidence type="ECO:0000256" key="5">
    <source>
        <dbReference type="ARBA" id="ARBA00022833"/>
    </source>
</evidence>
<keyword evidence="5" id="KW-0862">Zinc</keyword>
<keyword evidence="12" id="KW-1185">Reference proteome</keyword>
<dbReference type="SMART" id="SM00355">
    <property type="entry name" value="ZnF_C2H2"/>
    <property type="match status" value="3"/>
</dbReference>
<evidence type="ECO:0000256" key="7">
    <source>
        <dbReference type="ARBA" id="ARBA00023242"/>
    </source>
</evidence>
<accession>A0ABP1R870</accession>
<proteinExistence type="predicted"/>
<evidence type="ECO:0000256" key="1">
    <source>
        <dbReference type="ARBA" id="ARBA00004123"/>
    </source>
</evidence>
<reference evidence="11 12" key="1">
    <citation type="submission" date="2024-08" db="EMBL/GenBank/DDBJ databases">
        <authorList>
            <person name="Cucini C."/>
            <person name="Frati F."/>
        </authorList>
    </citation>
    <scope>NUCLEOTIDE SEQUENCE [LARGE SCALE GENOMIC DNA]</scope>
</reference>
<evidence type="ECO:0000256" key="8">
    <source>
        <dbReference type="PROSITE-ProRule" id="PRU00042"/>
    </source>
</evidence>